<dbReference type="PROSITE" id="PS01039">
    <property type="entry name" value="SBP_BACTERIAL_3"/>
    <property type="match status" value="1"/>
</dbReference>
<dbReference type="RefSeq" id="WP_188840831.1">
    <property type="nucleotide sequence ID" value="NZ_BMOT01000004.1"/>
</dbReference>
<keyword evidence="3 5" id="KW-0732">Signal</keyword>
<dbReference type="InterPro" id="IPR018313">
    <property type="entry name" value="SBP_3_CS"/>
</dbReference>
<dbReference type="Proteomes" id="UP001203212">
    <property type="component" value="Unassembled WGS sequence"/>
</dbReference>
<comment type="similarity">
    <text evidence="2 4">Belongs to the bacterial solute-binding protein 3 family.</text>
</comment>
<evidence type="ECO:0000256" key="1">
    <source>
        <dbReference type="ARBA" id="ARBA00004196"/>
    </source>
</evidence>
<sequence length="306" mass="33716">MKSITLKVLLLTLLVLCGQPSVALGQDAEFVCPEPIQIGFNDWAPYAWIDESGKAVGLDVDMLTLVANNLGCKVEFIPMPVKRAHQMLKVGSLDMMMGASYTSEREQYAYFSESYRDEEVRLFVEAGNTSSITVDKWQDIFSKKLKLLAPSYGWYGQDYLATKDELSRQGLLITSPNATQSVQMLAYKRGDILIGDSVSLPYIANQSEGLILSPLALVVDTNQIHFMISKKADNVALLGKINQAISTLSNHGALARVMMKWQQTSVAKAQESQQKTTPIDGSNGVMNITTDGLIAVTNRPKHYLAE</sequence>
<accession>A0ABT0L1F3</accession>
<feature type="signal peptide" evidence="5">
    <location>
        <begin position="1"/>
        <end position="23"/>
    </location>
</feature>
<gene>
    <name evidence="7" type="ORF">L2689_09820</name>
</gene>
<keyword evidence="8" id="KW-1185">Reference proteome</keyword>
<dbReference type="InterPro" id="IPR001638">
    <property type="entry name" value="Solute-binding_3/MltF_N"/>
</dbReference>
<evidence type="ECO:0000256" key="4">
    <source>
        <dbReference type="RuleBase" id="RU003744"/>
    </source>
</evidence>
<evidence type="ECO:0000256" key="3">
    <source>
        <dbReference type="ARBA" id="ARBA00022729"/>
    </source>
</evidence>
<dbReference type="SMART" id="SM00062">
    <property type="entry name" value="PBPb"/>
    <property type="match status" value="1"/>
</dbReference>
<comment type="subcellular location">
    <subcellularLocation>
        <location evidence="1">Cell envelope</location>
    </subcellularLocation>
</comment>
<dbReference type="PANTHER" id="PTHR35936:SF20">
    <property type="entry name" value="ABC TRANSPORTER ARGININE-BINDING PROTEIN 2-RELATED"/>
    <property type="match status" value="1"/>
</dbReference>
<dbReference type="PANTHER" id="PTHR35936">
    <property type="entry name" value="MEMBRANE-BOUND LYTIC MUREIN TRANSGLYCOSYLASE F"/>
    <property type="match status" value="1"/>
</dbReference>
<dbReference type="SUPFAM" id="SSF53850">
    <property type="entry name" value="Periplasmic binding protein-like II"/>
    <property type="match status" value="1"/>
</dbReference>
<organism evidence="7 8">
    <name type="scientific">Shewanella aestuarii</name>
    <dbReference type="NCBI Taxonomy" id="1028752"/>
    <lineage>
        <taxon>Bacteria</taxon>
        <taxon>Pseudomonadati</taxon>
        <taxon>Pseudomonadota</taxon>
        <taxon>Gammaproteobacteria</taxon>
        <taxon>Alteromonadales</taxon>
        <taxon>Shewanellaceae</taxon>
        <taxon>Shewanella</taxon>
    </lineage>
</organism>
<evidence type="ECO:0000256" key="2">
    <source>
        <dbReference type="ARBA" id="ARBA00010333"/>
    </source>
</evidence>
<evidence type="ECO:0000313" key="8">
    <source>
        <dbReference type="Proteomes" id="UP001203212"/>
    </source>
</evidence>
<evidence type="ECO:0000313" key="7">
    <source>
        <dbReference type="EMBL" id="MCL1117539.1"/>
    </source>
</evidence>
<dbReference type="EMBL" id="JAKILK010000004">
    <property type="protein sequence ID" value="MCL1117539.1"/>
    <property type="molecule type" value="Genomic_DNA"/>
</dbReference>
<dbReference type="Gene3D" id="3.40.190.10">
    <property type="entry name" value="Periplasmic binding protein-like II"/>
    <property type="match status" value="2"/>
</dbReference>
<evidence type="ECO:0000259" key="6">
    <source>
        <dbReference type="SMART" id="SM00062"/>
    </source>
</evidence>
<dbReference type="Pfam" id="PF00497">
    <property type="entry name" value="SBP_bac_3"/>
    <property type="match status" value="1"/>
</dbReference>
<feature type="chain" id="PRO_5045169599" evidence="5">
    <location>
        <begin position="24"/>
        <end position="306"/>
    </location>
</feature>
<name>A0ABT0L1F3_9GAMM</name>
<comment type="caution">
    <text evidence="7">The sequence shown here is derived from an EMBL/GenBank/DDBJ whole genome shotgun (WGS) entry which is preliminary data.</text>
</comment>
<proteinExistence type="inferred from homology"/>
<feature type="domain" description="Solute-binding protein family 3/N-terminal" evidence="6">
    <location>
        <begin position="35"/>
        <end position="265"/>
    </location>
</feature>
<reference evidence="7 8" key="1">
    <citation type="submission" date="2022-01" db="EMBL/GenBank/DDBJ databases">
        <title>Whole genome-based taxonomy of the Shewanellaceae.</title>
        <authorList>
            <person name="Martin-Rodriguez A.J."/>
        </authorList>
    </citation>
    <scope>NUCLEOTIDE SEQUENCE [LARGE SCALE GENOMIC DNA]</scope>
    <source>
        <strain evidence="7 8">JCM 17801</strain>
    </source>
</reference>
<protein>
    <submittedName>
        <fullName evidence="7">Transporter substrate-binding domain-containing protein</fullName>
    </submittedName>
</protein>
<evidence type="ECO:0000256" key="5">
    <source>
        <dbReference type="SAM" id="SignalP"/>
    </source>
</evidence>